<reference evidence="1 2" key="1">
    <citation type="submission" date="2020-04" db="EMBL/GenBank/DDBJ databases">
        <authorList>
            <person name="De Canck E."/>
        </authorList>
    </citation>
    <scope>NUCLEOTIDE SEQUENCE [LARGE SCALE GENOMIC DNA]</scope>
    <source>
        <strain evidence="1 2">LMG 22037</strain>
    </source>
</reference>
<dbReference type="EMBL" id="CADIKB010000103">
    <property type="protein sequence ID" value="CAB3743182.1"/>
    <property type="molecule type" value="Genomic_DNA"/>
</dbReference>
<name>A0A6J5CT70_9BURK</name>
<gene>
    <name evidence="1" type="ORF">LMG22037_06665</name>
</gene>
<dbReference type="AlphaFoldDB" id="A0A6J5CT70"/>
<organism evidence="1 2">
    <name type="scientific">Paraburkholderia phenoliruptrix</name>
    <dbReference type="NCBI Taxonomy" id="252970"/>
    <lineage>
        <taxon>Bacteria</taxon>
        <taxon>Pseudomonadati</taxon>
        <taxon>Pseudomonadota</taxon>
        <taxon>Betaproteobacteria</taxon>
        <taxon>Burkholderiales</taxon>
        <taxon>Burkholderiaceae</taxon>
        <taxon>Paraburkholderia</taxon>
    </lineage>
</organism>
<evidence type="ECO:0000313" key="2">
    <source>
        <dbReference type="Proteomes" id="UP000494249"/>
    </source>
</evidence>
<dbReference type="Proteomes" id="UP000494249">
    <property type="component" value="Unassembled WGS sequence"/>
</dbReference>
<protein>
    <submittedName>
        <fullName evidence="1">Uncharacterized protein</fullName>
    </submittedName>
</protein>
<sequence>MTQLQHVQRTCTGLAAQLHLQRNAFARLRAPRQQKARAVLLHYPGALQQPDQPEPSLCIKRRAQPTLLRLPFDVRQILQRLAGPFERHPFLLLVEVMQLTSGQHELHLSNPRERHRLQLEAHMRVARGKQHGRDLRQPVQAAEEARIDRQCAVTGTLGHHPPVALPLDHPRELRRDELRDHAVIRPHEARHLRQRRIVAGIGKRIAPAERPVPVRHDRAAPDLVQTRCRRLHDDLPGLVERGLEQFAEARPLLAQARGQAARVVAAPGQVGRPALQHRLRSEACHRIRIGAGDDLRCLQAHRCDPLQVSREAQVPGHSELRRSLAVRWRTGRQIAAREVSTCEAQDRPERCGQRRRLGRGLLRRILLPASDELLRLADQVPGERLRVRARACLVHNRVHQRDERRALRVTQQRQLVGRRGQRRRRLPAKAVEKQRPRARVIVEVALAKFGLQG</sequence>
<evidence type="ECO:0000313" key="1">
    <source>
        <dbReference type="EMBL" id="CAB3743182.1"/>
    </source>
</evidence>
<accession>A0A6J5CT70</accession>
<proteinExistence type="predicted"/>